<feature type="transmembrane region" description="Helical" evidence="6">
    <location>
        <begin position="321"/>
        <end position="339"/>
    </location>
</feature>
<evidence type="ECO:0000256" key="2">
    <source>
        <dbReference type="ARBA" id="ARBA00013194"/>
    </source>
</evidence>
<dbReference type="PRINTS" id="PR00153">
    <property type="entry name" value="CSAPPISMRASE"/>
</dbReference>
<proteinExistence type="predicted"/>
<evidence type="ECO:0000313" key="10">
    <source>
        <dbReference type="Proteomes" id="UP001378960"/>
    </source>
</evidence>
<keyword evidence="6" id="KW-0812">Transmembrane</keyword>
<dbReference type="PROSITE" id="PS50072">
    <property type="entry name" value="CSA_PPIASE_2"/>
    <property type="match status" value="1"/>
</dbReference>
<keyword evidence="10" id="KW-1185">Reference proteome</keyword>
<name>A0AAV5QZW7_PICKL</name>
<evidence type="ECO:0000256" key="6">
    <source>
        <dbReference type="SAM" id="Phobius"/>
    </source>
</evidence>
<evidence type="ECO:0000256" key="3">
    <source>
        <dbReference type="ARBA" id="ARBA00023110"/>
    </source>
</evidence>
<dbReference type="Gene3D" id="2.40.100.10">
    <property type="entry name" value="Cyclophilin-like"/>
    <property type="match status" value="1"/>
</dbReference>
<evidence type="ECO:0000256" key="5">
    <source>
        <dbReference type="SAM" id="MobiDB-lite"/>
    </source>
</evidence>
<dbReference type="Proteomes" id="UP001378960">
    <property type="component" value="Unassembled WGS sequence"/>
</dbReference>
<keyword evidence="6" id="KW-0472">Membrane</keyword>
<evidence type="ECO:0000313" key="9">
    <source>
        <dbReference type="EMBL" id="GMM44808.1"/>
    </source>
</evidence>
<dbReference type="PANTHER" id="PTHR11071">
    <property type="entry name" value="PEPTIDYL-PROLYL CIS-TRANS ISOMERASE"/>
    <property type="match status" value="1"/>
</dbReference>
<organism evidence="9 10">
    <name type="scientific">Pichia kluyveri</name>
    <name type="common">Yeast</name>
    <dbReference type="NCBI Taxonomy" id="36015"/>
    <lineage>
        <taxon>Eukaryota</taxon>
        <taxon>Fungi</taxon>
        <taxon>Dikarya</taxon>
        <taxon>Ascomycota</taxon>
        <taxon>Saccharomycotina</taxon>
        <taxon>Pichiomycetes</taxon>
        <taxon>Pichiales</taxon>
        <taxon>Pichiaceae</taxon>
        <taxon>Pichia</taxon>
    </lineage>
</organism>
<comment type="caution">
    <text evidence="9">The sequence shown here is derived from an EMBL/GenBank/DDBJ whole genome shotgun (WGS) entry which is preliminary data.</text>
</comment>
<evidence type="ECO:0000256" key="4">
    <source>
        <dbReference type="ARBA" id="ARBA00023235"/>
    </source>
</evidence>
<keyword evidence="3" id="KW-0697">Rotamase</keyword>
<dbReference type="EMBL" id="BTGB01000001">
    <property type="protein sequence ID" value="GMM44808.1"/>
    <property type="molecule type" value="Genomic_DNA"/>
</dbReference>
<feature type="signal peptide" evidence="7">
    <location>
        <begin position="1"/>
        <end position="22"/>
    </location>
</feature>
<feature type="region of interest" description="Disordered" evidence="5">
    <location>
        <begin position="271"/>
        <end position="298"/>
    </location>
</feature>
<comment type="catalytic activity">
    <reaction evidence="1">
        <text>[protein]-peptidylproline (omega=180) = [protein]-peptidylproline (omega=0)</text>
        <dbReference type="Rhea" id="RHEA:16237"/>
        <dbReference type="Rhea" id="RHEA-COMP:10747"/>
        <dbReference type="Rhea" id="RHEA-COMP:10748"/>
        <dbReference type="ChEBI" id="CHEBI:83833"/>
        <dbReference type="ChEBI" id="CHEBI:83834"/>
        <dbReference type="EC" id="5.2.1.8"/>
    </reaction>
</comment>
<feature type="domain" description="PPIase cyclophilin-type" evidence="8">
    <location>
        <begin position="59"/>
        <end position="219"/>
    </location>
</feature>
<sequence>MAKYFTSLSAFIILFFTIYVNSALIPDSTSDNNDSEEYKITDLLYLDIYQSNEGSDKLNSDSIGTIIIGLFGEIVPKTARNFKELAPIYENTKTLFHRIIPDFVIQAGDIDNKGGHSIYGENGLPPPIDAKNPNDFGPHFSGLIDENFIISHDRKGRVSVANAGPNTGGSQFFICMGPTNFLDGKHVVFGQVLKGMEIAEKIVNVERDSSDKPINDVFINYAYGTNYLGEEQLQLTALSARENESQLGIENDIENNNENSNNIDLTNDVLKDTSNDKSESLKINVPKPNSDNTPDNEVVDDSELTQYQKNHPSGLGGSSKHFVLLPFILIVGLVGFMSYKNRRTITTMVRGPRYRRIQSVN</sequence>
<dbReference type="PANTHER" id="PTHR11071:SF561">
    <property type="entry name" value="PEPTIDYL-PROLYL CIS-TRANS ISOMERASE D-RELATED"/>
    <property type="match status" value="1"/>
</dbReference>
<keyword evidence="6" id="KW-1133">Transmembrane helix</keyword>
<keyword evidence="7" id="KW-0732">Signal</keyword>
<dbReference type="InterPro" id="IPR002130">
    <property type="entry name" value="Cyclophilin-type_PPIase_dom"/>
</dbReference>
<keyword evidence="4" id="KW-0413">Isomerase</keyword>
<dbReference type="GO" id="GO:0006457">
    <property type="term" value="P:protein folding"/>
    <property type="evidence" value="ECO:0007669"/>
    <property type="project" value="TreeGrafter"/>
</dbReference>
<evidence type="ECO:0000256" key="1">
    <source>
        <dbReference type="ARBA" id="ARBA00000971"/>
    </source>
</evidence>
<dbReference type="EC" id="5.2.1.8" evidence="2"/>
<feature type="chain" id="PRO_5043618896" description="peptidylprolyl isomerase" evidence="7">
    <location>
        <begin position="23"/>
        <end position="361"/>
    </location>
</feature>
<feature type="compositionally biased region" description="Basic and acidic residues" evidence="5">
    <location>
        <begin position="271"/>
        <end position="280"/>
    </location>
</feature>
<protein>
    <recommendedName>
        <fullName evidence="2">peptidylprolyl isomerase</fullName>
        <ecNumber evidence="2">5.2.1.8</ecNumber>
    </recommendedName>
</protein>
<evidence type="ECO:0000259" key="8">
    <source>
        <dbReference type="PROSITE" id="PS50072"/>
    </source>
</evidence>
<accession>A0AAV5QZW7</accession>
<dbReference type="AlphaFoldDB" id="A0AAV5QZW7"/>
<dbReference type="GO" id="GO:0003755">
    <property type="term" value="F:peptidyl-prolyl cis-trans isomerase activity"/>
    <property type="evidence" value="ECO:0007669"/>
    <property type="project" value="UniProtKB-KW"/>
</dbReference>
<dbReference type="InterPro" id="IPR029000">
    <property type="entry name" value="Cyclophilin-like_dom_sf"/>
</dbReference>
<dbReference type="Pfam" id="PF00160">
    <property type="entry name" value="Pro_isomerase"/>
    <property type="match status" value="1"/>
</dbReference>
<dbReference type="SUPFAM" id="SSF50891">
    <property type="entry name" value="Cyclophilin-like"/>
    <property type="match status" value="1"/>
</dbReference>
<dbReference type="GO" id="GO:0005783">
    <property type="term" value="C:endoplasmic reticulum"/>
    <property type="evidence" value="ECO:0007669"/>
    <property type="project" value="TreeGrafter"/>
</dbReference>
<reference evidence="9 10" key="1">
    <citation type="journal article" date="2023" name="Elife">
        <title>Identification of key yeast species and microbe-microbe interactions impacting larval growth of Drosophila in the wild.</title>
        <authorList>
            <person name="Mure A."/>
            <person name="Sugiura Y."/>
            <person name="Maeda R."/>
            <person name="Honda K."/>
            <person name="Sakurai N."/>
            <person name="Takahashi Y."/>
            <person name="Watada M."/>
            <person name="Katoh T."/>
            <person name="Gotoh A."/>
            <person name="Gotoh Y."/>
            <person name="Taniguchi I."/>
            <person name="Nakamura K."/>
            <person name="Hayashi T."/>
            <person name="Katayama T."/>
            <person name="Uemura T."/>
            <person name="Hattori Y."/>
        </authorList>
    </citation>
    <scope>NUCLEOTIDE SEQUENCE [LARGE SCALE GENOMIC DNA]</scope>
    <source>
        <strain evidence="9 10">PK-24</strain>
    </source>
</reference>
<dbReference type="GO" id="GO:0016018">
    <property type="term" value="F:cyclosporin A binding"/>
    <property type="evidence" value="ECO:0007669"/>
    <property type="project" value="TreeGrafter"/>
</dbReference>
<gene>
    <name evidence="9" type="ORF">DAPK24_013830</name>
</gene>
<evidence type="ECO:0000256" key="7">
    <source>
        <dbReference type="SAM" id="SignalP"/>
    </source>
</evidence>
<dbReference type="GO" id="GO:0000324">
    <property type="term" value="C:fungal-type vacuole"/>
    <property type="evidence" value="ECO:0007669"/>
    <property type="project" value="TreeGrafter"/>
</dbReference>